<name>A0A2H0B5L4_9BACT</name>
<evidence type="ECO:0000256" key="1">
    <source>
        <dbReference type="SAM" id="Phobius"/>
    </source>
</evidence>
<protein>
    <recommendedName>
        <fullName evidence="2">SCP domain-containing protein</fullName>
    </recommendedName>
</protein>
<comment type="caution">
    <text evidence="3">The sequence shown here is derived from an EMBL/GenBank/DDBJ whole genome shotgun (WGS) entry which is preliminary data.</text>
</comment>
<feature type="transmembrane region" description="Helical" evidence="1">
    <location>
        <begin position="266"/>
        <end position="286"/>
    </location>
</feature>
<reference evidence="3 4" key="1">
    <citation type="submission" date="2017-09" db="EMBL/GenBank/DDBJ databases">
        <title>Depth-based differentiation of microbial function through sediment-hosted aquifers and enrichment of novel symbionts in the deep terrestrial subsurface.</title>
        <authorList>
            <person name="Probst A.J."/>
            <person name="Ladd B."/>
            <person name="Jarett J.K."/>
            <person name="Geller-Mcgrath D.E."/>
            <person name="Sieber C.M."/>
            <person name="Emerson J.B."/>
            <person name="Anantharaman K."/>
            <person name="Thomas B.C."/>
            <person name="Malmstrom R."/>
            <person name="Stieglmeier M."/>
            <person name="Klingl A."/>
            <person name="Woyke T."/>
            <person name="Ryan C.M."/>
            <person name="Banfield J.F."/>
        </authorList>
    </citation>
    <scope>NUCLEOTIDE SEQUENCE [LARGE SCALE GENOMIC DNA]</scope>
    <source>
        <strain evidence="3">CG23_combo_of_CG06-09_8_20_14_all_34_8</strain>
    </source>
</reference>
<keyword evidence="1" id="KW-1133">Transmembrane helix</keyword>
<dbReference type="InterPro" id="IPR014044">
    <property type="entry name" value="CAP_dom"/>
</dbReference>
<dbReference type="AlphaFoldDB" id="A0A2H0B5L4"/>
<keyword evidence="1" id="KW-0812">Transmembrane</keyword>
<keyword evidence="1" id="KW-0472">Membrane</keyword>
<dbReference type="EMBL" id="PCSR01000089">
    <property type="protein sequence ID" value="PIP52937.1"/>
    <property type="molecule type" value="Genomic_DNA"/>
</dbReference>
<evidence type="ECO:0000313" key="4">
    <source>
        <dbReference type="Proteomes" id="UP000229459"/>
    </source>
</evidence>
<accession>A0A2H0B5L4</accession>
<feature type="domain" description="SCP" evidence="2">
    <location>
        <begin position="64"/>
        <end position="170"/>
    </location>
</feature>
<dbReference type="Gene3D" id="3.40.33.10">
    <property type="entry name" value="CAP"/>
    <property type="match status" value="1"/>
</dbReference>
<dbReference type="Proteomes" id="UP000229459">
    <property type="component" value="Unassembled WGS sequence"/>
</dbReference>
<feature type="transmembrane region" description="Helical" evidence="1">
    <location>
        <begin position="298"/>
        <end position="317"/>
    </location>
</feature>
<evidence type="ECO:0000313" key="3">
    <source>
        <dbReference type="EMBL" id="PIP52937.1"/>
    </source>
</evidence>
<evidence type="ECO:0000259" key="2">
    <source>
        <dbReference type="Pfam" id="PF00188"/>
    </source>
</evidence>
<organism evidence="3 4">
    <name type="scientific">Candidatus Beckwithbacteria bacterium CG23_combo_of_CG06-09_8_20_14_all_34_8</name>
    <dbReference type="NCBI Taxonomy" id="1974497"/>
    <lineage>
        <taxon>Bacteria</taxon>
        <taxon>Candidatus Beckwithiibacteriota</taxon>
    </lineage>
</organism>
<dbReference type="Pfam" id="PF00188">
    <property type="entry name" value="CAP"/>
    <property type="match status" value="1"/>
</dbReference>
<dbReference type="CDD" id="cd05379">
    <property type="entry name" value="CAP_bacterial"/>
    <property type="match status" value="1"/>
</dbReference>
<dbReference type="PANTHER" id="PTHR31157">
    <property type="entry name" value="SCP DOMAIN-CONTAINING PROTEIN"/>
    <property type="match status" value="1"/>
</dbReference>
<gene>
    <name evidence="3" type="ORF">COX08_03770</name>
</gene>
<dbReference type="InterPro" id="IPR035940">
    <property type="entry name" value="CAP_sf"/>
</dbReference>
<dbReference type="PANTHER" id="PTHR31157:SF1">
    <property type="entry name" value="SCP DOMAIN-CONTAINING PROTEIN"/>
    <property type="match status" value="1"/>
</dbReference>
<sequence length="320" mass="35163">MRKHLHNLFIPHHGNNHKAKILHHDSLSKLVLLLLFFQVFITVVARVKPGVLGYASNISVDQILSLTNANRQSDGLSTLSFNPTLAQSAKEKAQDMFAKNYWAHNAPDGTTPWYFFKNVGYNYLYAGENLARDFGDSDSVVKAWMESPTHRENIMSGRYAEIGIAVVNGILNGQETTLVVQHFGKPSAVAATIPAQAAISNSNRPIVTATKEPLVALAQPELQSVEMVEINPASPNNNKLNYTLVQESQSLVATPTISPLDLTKSLNIAMSGLVIIVLVLDGWLIYSRKTVRRSGKNFIHLSLFALVVIIIVLTKSGKII</sequence>
<dbReference type="SUPFAM" id="SSF55797">
    <property type="entry name" value="PR-1-like"/>
    <property type="match status" value="1"/>
</dbReference>
<proteinExistence type="predicted"/>